<dbReference type="PROSITE" id="PS00028">
    <property type="entry name" value="ZINC_FINGER_C2H2_1"/>
    <property type="match status" value="1"/>
</dbReference>
<feature type="domain" description="C2H2-type" evidence="1">
    <location>
        <begin position="96"/>
        <end position="119"/>
    </location>
</feature>
<protein>
    <recommendedName>
        <fullName evidence="1">C2H2-type domain-containing protein</fullName>
    </recommendedName>
</protein>
<accession>A0A8J8TDU7</accession>
<dbReference type="PROSITE" id="PS50157">
    <property type="entry name" value="ZINC_FINGER_C2H2_2"/>
    <property type="match status" value="1"/>
</dbReference>
<dbReference type="EMBL" id="LVVT01000007">
    <property type="protein sequence ID" value="TQS83917.1"/>
    <property type="molecule type" value="Genomic_DNA"/>
</dbReference>
<evidence type="ECO:0000259" key="1">
    <source>
        <dbReference type="PROSITE" id="PS50157"/>
    </source>
</evidence>
<dbReference type="InterPro" id="IPR013087">
    <property type="entry name" value="Znf_C2H2_type"/>
</dbReference>
<name>A0A8J8TDU7_9ARCH</name>
<gene>
    <name evidence="2" type="ORF">A3207_06195</name>
</gene>
<comment type="caution">
    <text evidence="2">The sequence shown here is derived from an EMBL/GenBank/DDBJ whole genome shotgun (WGS) entry which is preliminary data.</text>
</comment>
<reference evidence="2" key="1">
    <citation type="submission" date="2016-03" db="EMBL/GenBank/DDBJ databases">
        <authorList>
            <person name="Borrel G."/>
            <person name="Mccann A."/>
            <person name="O'Toole P.W."/>
        </authorList>
    </citation>
    <scope>NUCLEOTIDE SEQUENCE</scope>
    <source>
        <strain evidence="2">183</strain>
    </source>
</reference>
<sequence>MSCSCKLCRFNKMLSALMVELYKEHGKDEFTKTEFRKILSWLRGIPTDSHMTERYWKAAERNDCINLLSRNSATLSESALNLHGKIPIKDHKHLPHRCPVCNRNFSSDSIVIKHLVNVHNFSDYRARYLMNMIERDL</sequence>
<dbReference type="RefSeq" id="WP_400194567.1">
    <property type="nucleotide sequence ID" value="NZ_CAYAYE010000042.1"/>
</dbReference>
<evidence type="ECO:0000313" key="3">
    <source>
        <dbReference type="Proteomes" id="UP000752814"/>
    </source>
</evidence>
<evidence type="ECO:0000313" key="2">
    <source>
        <dbReference type="EMBL" id="TQS83917.1"/>
    </source>
</evidence>
<proteinExistence type="predicted"/>
<dbReference type="Proteomes" id="UP000752814">
    <property type="component" value="Unassembled WGS sequence"/>
</dbReference>
<dbReference type="AlphaFoldDB" id="A0A8J8TDU7"/>
<organism evidence="2 3">
    <name type="scientific">Candidatus Methanomassiliicoccus intestinalis</name>
    <dbReference type="NCBI Taxonomy" id="1406512"/>
    <lineage>
        <taxon>Archaea</taxon>
        <taxon>Methanobacteriati</taxon>
        <taxon>Thermoplasmatota</taxon>
        <taxon>Thermoplasmata</taxon>
        <taxon>Methanomassiliicoccales</taxon>
        <taxon>Methanomassiliicoccaceae</taxon>
        <taxon>Methanomassiliicoccus</taxon>
    </lineage>
</organism>